<dbReference type="Pfam" id="PF00808">
    <property type="entry name" value="CBFD_NFYB_HMF"/>
    <property type="match status" value="1"/>
</dbReference>
<feature type="compositionally biased region" description="Basic and acidic residues" evidence="3">
    <location>
        <begin position="36"/>
        <end position="49"/>
    </location>
</feature>
<evidence type="ECO:0000256" key="1">
    <source>
        <dbReference type="ARBA" id="ARBA00004123"/>
    </source>
</evidence>
<comment type="caution">
    <text evidence="5">The sequence shown here is derived from an EMBL/GenBank/DDBJ whole genome shotgun (WGS) entry which is preliminary data.</text>
</comment>
<dbReference type="InterPro" id="IPR003958">
    <property type="entry name" value="CBFA_NFYB_domain"/>
</dbReference>
<reference evidence="5 6" key="1">
    <citation type="submission" date="2015-12" db="EMBL/GenBank/DDBJ databases">
        <title>The genome of Folsomia candida.</title>
        <authorList>
            <person name="Faddeeva A."/>
            <person name="Derks M.F."/>
            <person name="Anvar Y."/>
            <person name="Smit S."/>
            <person name="Van Straalen N."/>
            <person name="Roelofs D."/>
        </authorList>
    </citation>
    <scope>NUCLEOTIDE SEQUENCE [LARGE SCALE GENOMIC DNA]</scope>
    <source>
        <strain evidence="5 6">VU population</strain>
        <tissue evidence="5">Whole body</tissue>
    </source>
</reference>
<keyword evidence="6" id="KW-1185">Reference proteome</keyword>
<evidence type="ECO:0000256" key="2">
    <source>
        <dbReference type="ARBA" id="ARBA00023242"/>
    </source>
</evidence>
<sequence>MDISTSVDVDVPELENRTKEQPETSSADQLVQEGEELIKEADLSERIISEDAEGTQFPDATETSQGQDNHEDLLNDDENMEQLPEEEAHQEVDKNAESMEIVPPDENHEEQLIMEESCPDTNVEIEEEEEEENNHATTLQLGRIKKIMKICLMTNEAVDENTTLVKKPVKKGRGSKKADASTKNQGTSSFMLSKEAIFLTAVATELFVAAVAQQSGRITASTNKKTMTNEHLKRALSDSEQYEFLSGCFQPSILIE</sequence>
<dbReference type="CDD" id="cd22929">
    <property type="entry name" value="HFD_POLE4-like"/>
    <property type="match status" value="1"/>
</dbReference>
<proteinExistence type="predicted"/>
<gene>
    <name evidence="5" type="ORF">Fcan01_05146</name>
</gene>
<dbReference type="Gene3D" id="1.10.20.10">
    <property type="entry name" value="Histone, subunit A"/>
    <property type="match status" value="1"/>
</dbReference>
<evidence type="ECO:0000259" key="4">
    <source>
        <dbReference type="Pfam" id="PF00808"/>
    </source>
</evidence>
<comment type="subcellular location">
    <subcellularLocation>
        <location evidence="1">Nucleus</location>
    </subcellularLocation>
</comment>
<accession>A0A226ESH8</accession>
<dbReference type="AlphaFoldDB" id="A0A226ESH8"/>
<dbReference type="GO" id="GO:0005634">
    <property type="term" value="C:nucleus"/>
    <property type="evidence" value="ECO:0007669"/>
    <property type="project" value="UniProtKB-SubCell"/>
</dbReference>
<dbReference type="OrthoDB" id="636685at2759"/>
<feature type="compositionally biased region" description="Acidic residues" evidence="3">
    <location>
        <begin position="74"/>
        <end position="85"/>
    </location>
</feature>
<evidence type="ECO:0000313" key="5">
    <source>
        <dbReference type="EMBL" id="OXA60563.1"/>
    </source>
</evidence>
<dbReference type="Proteomes" id="UP000198287">
    <property type="component" value="Unassembled WGS sequence"/>
</dbReference>
<dbReference type="GO" id="GO:0046982">
    <property type="term" value="F:protein heterodimerization activity"/>
    <property type="evidence" value="ECO:0007669"/>
    <property type="project" value="InterPro"/>
</dbReference>
<feature type="compositionally biased region" description="Basic and acidic residues" evidence="3">
    <location>
        <begin position="86"/>
        <end position="97"/>
    </location>
</feature>
<dbReference type="InterPro" id="IPR050568">
    <property type="entry name" value="Transcr_DNA_Rep_Reg"/>
</dbReference>
<dbReference type="OMA" id="KKIMKIC"/>
<dbReference type="SUPFAM" id="SSF47113">
    <property type="entry name" value="Histone-fold"/>
    <property type="match status" value="1"/>
</dbReference>
<dbReference type="InterPro" id="IPR009072">
    <property type="entry name" value="Histone-fold"/>
</dbReference>
<organism evidence="5 6">
    <name type="scientific">Folsomia candida</name>
    <name type="common">Springtail</name>
    <dbReference type="NCBI Taxonomy" id="158441"/>
    <lineage>
        <taxon>Eukaryota</taxon>
        <taxon>Metazoa</taxon>
        <taxon>Ecdysozoa</taxon>
        <taxon>Arthropoda</taxon>
        <taxon>Hexapoda</taxon>
        <taxon>Collembola</taxon>
        <taxon>Entomobryomorpha</taxon>
        <taxon>Isotomoidea</taxon>
        <taxon>Isotomidae</taxon>
        <taxon>Proisotominae</taxon>
        <taxon>Folsomia</taxon>
    </lineage>
</organism>
<evidence type="ECO:0000313" key="6">
    <source>
        <dbReference type="Proteomes" id="UP000198287"/>
    </source>
</evidence>
<feature type="region of interest" description="Disordered" evidence="3">
    <location>
        <begin position="1"/>
        <end position="97"/>
    </location>
</feature>
<feature type="domain" description="Transcription factor CBF/NF-Y/archaeal histone" evidence="4">
    <location>
        <begin position="192"/>
        <end position="236"/>
    </location>
</feature>
<dbReference type="EMBL" id="LNIX01000002">
    <property type="protein sequence ID" value="OXA60563.1"/>
    <property type="molecule type" value="Genomic_DNA"/>
</dbReference>
<evidence type="ECO:0000256" key="3">
    <source>
        <dbReference type="SAM" id="MobiDB-lite"/>
    </source>
</evidence>
<name>A0A226ESH8_FOLCA</name>
<keyword evidence="2" id="KW-0539">Nucleus</keyword>
<protein>
    <submittedName>
        <fullName evidence="5">Chromatin accessibility complex protein 1</fullName>
    </submittedName>
</protein>
<dbReference type="PANTHER" id="PTHR10252">
    <property type="entry name" value="HISTONE-LIKE TRANSCRIPTION FACTOR CCAAT-RELATED"/>
    <property type="match status" value="1"/>
</dbReference>
<dbReference type="PANTHER" id="PTHR10252:SF54">
    <property type="entry name" value="CHROMATIN ACCESSIBILITY COMPLEX PROTEIN 1"/>
    <property type="match status" value="1"/>
</dbReference>